<dbReference type="Pfam" id="PF01926">
    <property type="entry name" value="MMR_HSR1"/>
    <property type="match status" value="1"/>
</dbReference>
<dbReference type="HOGENOM" id="CLU_2819731_0_0_1"/>
<keyword evidence="3" id="KW-1185">Reference proteome</keyword>
<evidence type="ECO:0000313" key="2">
    <source>
        <dbReference type="EMBL" id="KIM57035.1"/>
    </source>
</evidence>
<name>A0A0C3D8F1_9AGAM</name>
<accession>A0A0C3D8F1</accession>
<dbReference type="Gene3D" id="3.40.50.300">
    <property type="entry name" value="P-loop containing nucleotide triphosphate hydrolases"/>
    <property type="match status" value="1"/>
</dbReference>
<dbReference type="Proteomes" id="UP000053989">
    <property type="component" value="Unassembled WGS sequence"/>
</dbReference>
<protein>
    <recommendedName>
        <fullName evidence="1">G domain-containing protein</fullName>
    </recommendedName>
</protein>
<dbReference type="InterPro" id="IPR006073">
    <property type="entry name" value="GTP-bd"/>
</dbReference>
<evidence type="ECO:0000259" key="1">
    <source>
        <dbReference type="Pfam" id="PF01926"/>
    </source>
</evidence>
<evidence type="ECO:0000313" key="3">
    <source>
        <dbReference type="Proteomes" id="UP000053989"/>
    </source>
</evidence>
<dbReference type="InParanoid" id="A0A0C3D8F1"/>
<dbReference type="EMBL" id="KN822107">
    <property type="protein sequence ID" value="KIM57035.1"/>
    <property type="molecule type" value="Genomic_DNA"/>
</dbReference>
<proteinExistence type="predicted"/>
<sequence>LISLPISFRVLVIGKSGVGKSTLINHTFGTKNAFVAHGCRGLADINKELISKQNNRFVLHDSK</sequence>
<dbReference type="OrthoDB" id="391988at2759"/>
<feature type="non-terminal residue" evidence="2">
    <location>
        <position position="63"/>
    </location>
</feature>
<dbReference type="InterPro" id="IPR027417">
    <property type="entry name" value="P-loop_NTPase"/>
</dbReference>
<feature type="domain" description="G" evidence="1">
    <location>
        <begin position="9"/>
        <end position="61"/>
    </location>
</feature>
<reference evidence="3" key="2">
    <citation type="submission" date="2015-01" db="EMBL/GenBank/DDBJ databases">
        <title>Evolutionary Origins and Diversification of the Mycorrhizal Mutualists.</title>
        <authorList>
            <consortium name="DOE Joint Genome Institute"/>
            <consortium name="Mycorrhizal Genomics Consortium"/>
            <person name="Kohler A."/>
            <person name="Kuo A."/>
            <person name="Nagy L.G."/>
            <person name="Floudas D."/>
            <person name="Copeland A."/>
            <person name="Barry K.W."/>
            <person name="Cichocki N."/>
            <person name="Veneault-Fourrey C."/>
            <person name="LaButti K."/>
            <person name="Lindquist E.A."/>
            <person name="Lipzen A."/>
            <person name="Lundell T."/>
            <person name="Morin E."/>
            <person name="Murat C."/>
            <person name="Riley R."/>
            <person name="Ohm R."/>
            <person name="Sun H."/>
            <person name="Tunlid A."/>
            <person name="Henrissat B."/>
            <person name="Grigoriev I.V."/>
            <person name="Hibbett D.S."/>
            <person name="Martin F."/>
        </authorList>
    </citation>
    <scope>NUCLEOTIDE SEQUENCE [LARGE SCALE GENOMIC DNA]</scope>
    <source>
        <strain evidence="3">Foug A</strain>
    </source>
</reference>
<dbReference type="AlphaFoldDB" id="A0A0C3D8F1"/>
<dbReference type="GO" id="GO:0005525">
    <property type="term" value="F:GTP binding"/>
    <property type="evidence" value="ECO:0007669"/>
    <property type="project" value="InterPro"/>
</dbReference>
<organism evidence="2 3">
    <name type="scientific">Scleroderma citrinum Foug A</name>
    <dbReference type="NCBI Taxonomy" id="1036808"/>
    <lineage>
        <taxon>Eukaryota</taxon>
        <taxon>Fungi</taxon>
        <taxon>Dikarya</taxon>
        <taxon>Basidiomycota</taxon>
        <taxon>Agaricomycotina</taxon>
        <taxon>Agaricomycetes</taxon>
        <taxon>Agaricomycetidae</taxon>
        <taxon>Boletales</taxon>
        <taxon>Sclerodermatineae</taxon>
        <taxon>Sclerodermataceae</taxon>
        <taxon>Scleroderma</taxon>
    </lineage>
</organism>
<feature type="non-terminal residue" evidence="2">
    <location>
        <position position="1"/>
    </location>
</feature>
<gene>
    <name evidence="2" type="ORF">SCLCIDRAFT_73077</name>
</gene>
<dbReference type="SUPFAM" id="SSF52540">
    <property type="entry name" value="P-loop containing nucleoside triphosphate hydrolases"/>
    <property type="match status" value="1"/>
</dbReference>
<reference evidence="2 3" key="1">
    <citation type="submission" date="2014-04" db="EMBL/GenBank/DDBJ databases">
        <authorList>
            <consortium name="DOE Joint Genome Institute"/>
            <person name="Kuo A."/>
            <person name="Kohler A."/>
            <person name="Nagy L.G."/>
            <person name="Floudas D."/>
            <person name="Copeland A."/>
            <person name="Barry K.W."/>
            <person name="Cichocki N."/>
            <person name="Veneault-Fourrey C."/>
            <person name="LaButti K."/>
            <person name="Lindquist E.A."/>
            <person name="Lipzen A."/>
            <person name="Lundell T."/>
            <person name="Morin E."/>
            <person name="Murat C."/>
            <person name="Sun H."/>
            <person name="Tunlid A."/>
            <person name="Henrissat B."/>
            <person name="Grigoriev I.V."/>
            <person name="Hibbett D.S."/>
            <person name="Martin F."/>
            <person name="Nordberg H.P."/>
            <person name="Cantor M.N."/>
            <person name="Hua S.X."/>
        </authorList>
    </citation>
    <scope>NUCLEOTIDE SEQUENCE [LARGE SCALE GENOMIC DNA]</scope>
    <source>
        <strain evidence="2 3">Foug A</strain>
    </source>
</reference>